<proteinExistence type="predicted"/>
<dbReference type="Proteomes" id="UP000076858">
    <property type="component" value="Unassembled WGS sequence"/>
</dbReference>
<dbReference type="EMBL" id="LRGB01022257">
    <property type="protein sequence ID" value="KZR97217.1"/>
    <property type="molecule type" value="Genomic_DNA"/>
</dbReference>
<organism evidence="1 2">
    <name type="scientific">Daphnia magna</name>
    <dbReference type="NCBI Taxonomy" id="35525"/>
    <lineage>
        <taxon>Eukaryota</taxon>
        <taxon>Metazoa</taxon>
        <taxon>Ecdysozoa</taxon>
        <taxon>Arthropoda</taxon>
        <taxon>Crustacea</taxon>
        <taxon>Branchiopoda</taxon>
        <taxon>Diplostraca</taxon>
        <taxon>Cladocera</taxon>
        <taxon>Anomopoda</taxon>
        <taxon>Daphniidae</taxon>
        <taxon>Daphnia</taxon>
    </lineage>
</organism>
<gene>
    <name evidence="1" type="ORF">APZ42_008037</name>
</gene>
<accession>A0A164EWY4</accession>
<sequence>MVHMEIISSKQSQEELLAITVDEPASEDDVISDSSEIQYSYMKHEEVNAVENISAPLSPETVALSVNEPVAPIFCKR</sequence>
<comment type="caution">
    <text evidence="1">The sequence shown here is derived from an EMBL/GenBank/DDBJ whole genome shotgun (WGS) entry which is preliminary data.</text>
</comment>
<evidence type="ECO:0000313" key="1">
    <source>
        <dbReference type="EMBL" id="KZR97217.1"/>
    </source>
</evidence>
<name>A0A164EWY4_9CRUS</name>
<keyword evidence="2" id="KW-1185">Reference proteome</keyword>
<dbReference type="AlphaFoldDB" id="A0A164EWY4"/>
<evidence type="ECO:0000313" key="2">
    <source>
        <dbReference type="Proteomes" id="UP000076858"/>
    </source>
</evidence>
<reference evidence="1 2" key="1">
    <citation type="submission" date="2016-03" db="EMBL/GenBank/DDBJ databases">
        <title>EvidentialGene: Evidence-directed Construction of Genes on Genomes.</title>
        <authorList>
            <person name="Gilbert D.G."/>
            <person name="Choi J.-H."/>
            <person name="Mockaitis K."/>
            <person name="Colbourne J."/>
            <person name="Pfrender M."/>
        </authorList>
    </citation>
    <scope>NUCLEOTIDE SEQUENCE [LARGE SCALE GENOMIC DNA]</scope>
    <source>
        <strain evidence="1 2">Xinb3</strain>
        <tissue evidence="1">Complete organism</tissue>
    </source>
</reference>
<protein>
    <submittedName>
        <fullName evidence="1">Uncharacterized protein</fullName>
    </submittedName>
</protein>